<dbReference type="Proteomes" id="UP000358159">
    <property type="component" value="Unassembled WGS sequence"/>
</dbReference>
<dbReference type="EMBL" id="VZAZ01000001">
    <property type="protein sequence ID" value="MQO54186.1"/>
    <property type="molecule type" value="Genomic_DNA"/>
</dbReference>
<dbReference type="GO" id="GO:0015074">
    <property type="term" value="P:DNA integration"/>
    <property type="evidence" value="ECO:0007669"/>
    <property type="project" value="InterPro"/>
</dbReference>
<dbReference type="Gene3D" id="1.10.150.130">
    <property type="match status" value="1"/>
</dbReference>
<dbReference type="Gene3D" id="1.10.443.10">
    <property type="entry name" value="Intergrase catalytic core"/>
    <property type="match status" value="1"/>
</dbReference>
<dbReference type="AlphaFoldDB" id="A0A6A7VH51"/>
<comment type="similarity">
    <text evidence="1">Belongs to the 'phage' integrase family.</text>
</comment>
<evidence type="ECO:0000256" key="1">
    <source>
        <dbReference type="ARBA" id="ARBA00008857"/>
    </source>
</evidence>
<dbReference type="SUPFAM" id="SSF56349">
    <property type="entry name" value="DNA breaking-rejoining enzymes"/>
    <property type="match status" value="1"/>
</dbReference>
<evidence type="ECO:0000313" key="5">
    <source>
        <dbReference type="EMBL" id="MQO54186.1"/>
    </source>
</evidence>
<protein>
    <submittedName>
        <fullName evidence="5">Site-specific integrase</fullName>
    </submittedName>
</protein>
<dbReference type="InterPro" id="IPR011010">
    <property type="entry name" value="DNA_brk_join_enz"/>
</dbReference>
<sequence length="395" mass="46913">MAKKNYAPNSNDTILSSVIGWKPPVLHQKSECYISFLAFDPGVNRMRKKKIMLDHIKGKRNQRVYADQIIKKLTEKLMAGWNPWIEELQPLEYTKWDDVLDRYKSYLAKMCNEGSMREETYVDYSSRLRILEKWKQEKRITLNYSYQWDRGNVSKFLDYIFIDRNNTVLTRNNYLAWTKSFSAYLLARGYIPKNPTEGLERIKNRQKKSRDVIPDCTMQLIRDYLQEHNKHYLLACEIIHYLFIRPREMSYLRICDIHVKTQTITLHGENTKNGNDAVITLPTHVIKLMMELNIFSHPGQDYLFSDGFCPGPERKNEKMFRDYWTRVLRKELKLSPRFKFYSLKDTGITNMLRANADVLSVRDQARHSSILITDIYTPKDIQKANEYIKNYQGIL</sequence>
<dbReference type="GO" id="GO:0006310">
    <property type="term" value="P:DNA recombination"/>
    <property type="evidence" value="ECO:0007669"/>
    <property type="project" value="UniProtKB-KW"/>
</dbReference>
<dbReference type="InterPro" id="IPR002104">
    <property type="entry name" value="Integrase_catalytic"/>
</dbReference>
<name>A0A6A7VH51_9BACT</name>
<dbReference type="InterPro" id="IPR010998">
    <property type="entry name" value="Integrase_recombinase_N"/>
</dbReference>
<evidence type="ECO:0000259" key="4">
    <source>
        <dbReference type="PROSITE" id="PS51898"/>
    </source>
</evidence>
<evidence type="ECO:0000313" key="6">
    <source>
        <dbReference type="Proteomes" id="UP000358159"/>
    </source>
</evidence>
<dbReference type="GO" id="GO:0003677">
    <property type="term" value="F:DNA binding"/>
    <property type="evidence" value="ECO:0007669"/>
    <property type="project" value="UniProtKB-KW"/>
</dbReference>
<keyword evidence="3" id="KW-0233">DNA recombination</keyword>
<dbReference type="PANTHER" id="PTHR30349:SF64">
    <property type="entry name" value="PROPHAGE INTEGRASE INTD-RELATED"/>
    <property type="match status" value="1"/>
</dbReference>
<dbReference type="Pfam" id="PF00589">
    <property type="entry name" value="Phage_integrase"/>
    <property type="match status" value="1"/>
</dbReference>
<dbReference type="PROSITE" id="PS51898">
    <property type="entry name" value="TYR_RECOMBINASE"/>
    <property type="match status" value="1"/>
</dbReference>
<dbReference type="PANTHER" id="PTHR30349">
    <property type="entry name" value="PHAGE INTEGRASE-RELATED"/>
    <property type="match status" value="1"/>
</dbReference>
<organism evidence="5 6">
    <name type="scientific">Segatella copri</name>
    <dbReference type="NCBI Taxonomy" id="165179"/>
    <lineage>
        <taxon>Bacteria</taxon>
        <taxon>Pseudomonadati</taxon>
        <taxon>Bacteroidota</taxon>
        <taxon>Bacteroidia</taxon>
        <taxon>Bacteroidales</taxon>
        <taxon>Prevotellaceae</taxon>
        <taxon>Segatella</taxon>
    </lineage>
</organism>
<accession>A0A6A7VH51</accession>
<dbReference type="InterPro" id="IPR050090">
    <property type="entry name" value="Tyrosine_recombinase_XerCD"/>
</dbReference>
<proteinExistence type="inferred from homology"/>
<gene>
    <name evidence="5" type="ORF">F7D42_00370</name>
</gene>
<dbReference type="CDD" id="cd00397">
    <property type="entry name" value="DNA_BRE_C"/>
    <property type="match status" value="1"/>
</dbReference>
<evidence type="ECO:0000256" key="2">
    <source>
        <dbReference type="ARBA" id="ARBA00023125"/>
    </source>
</evidence>
<dbReference type="InterPro" id="IPR013762">
    <property type="entry name" value="Integrase-like_cat_sf"/>
</dbReference>
<reference evidence="5 6" key="1">
    <citation type="submission" date="2019-09" db="EMBL/GenBank/DDBJ databases">
        <title>Distinct polysaccharide growth profiles of human intestinal Prevotella copri isolates.</title>
        <authorList>
            <person name="Fehlner-Peach H."/>
            <person name="Magnabosco C."/>
            <person name="Raghavan V."/>
            <person name="Scher J.U."/>
            <person name="Tett A."/>
            <person name="Cox L.M."/>
            <person name="Gottsegen C."/>
            <person name="Watters A."/>
            <person name="Wiltshire- Gordon J.D."/>
            <person name="Segata N."/>
            <person name="Bonneau R."/>
            <person name="Littman D.R."/>
        </authorList>
    </citation>
    <scope>NUCLEOTIDE SEQUENCE [LARGE SCALE GENOMIC DNA]</scope>
    <source>
        <strain evidence="5 6">BVe41219</strain>
    </source>
</reference>
<comment type="caution">
    <text evidence="5">The sequence shown here is derived from an EMBL/GenBank/DDBJ whole genome shotgun (WGS) entry which is preliminary data.</text>
</comment>
<feature type="domain" description="Tyr recombinase" evidence="4">
    <location>
        <begin position="207"/>
        <end position="389"/>
    </location>
</feature>
<evidence type="ECO:0000256" key="3">
    <source>
        <dbReference type="ARBA" id="ARBA00023172"/>
    </source>
</evidence>
<keyword evidence="2" id="KW-0238">DNA-binding</keyword>